<evidence type="ECO:0000256" key="1">
    <source>
        <dbReference type="SAM" id="Phobius"/>
    </source>
</evidence>
<feature type="transmembrane region" description="Helical" evidence="1">
    <location>
        <begin position="540"/>
        <end position="562"/>
    </location>
</feature>
<evidence type="ECO:0000313" key="2">
    <source>
        <dbReference type="EMBL" id="KIZ01609.1"/>
    </source>
</evidence>
<dbReference type="CDD" id="cd00055">
    <property type="entry name" value="EGF_Lam"/>
    <property type="match status" value="1"/>
</dbReference>
<organism evidence="2 3">
    <name type="scientific">Monoraphidium neglectum</name>
    <dbReference type="NCBI Taxonomy" id="145388"/>
    <lineage>
        <taxon>Eukaryota</taxon>
        <taxon>Viridiplantae</taxon>
        <taxon>Chlorophyta</taxon>
        <taxon>core chlorophytes</taxon>
        <taxon>Chlorophyceae</taxon>
        <taxon>CS clade</taxon>
        <taxon>Sphaeropleales</taxon>
        <taxon>Selenastraceae</taxon>
        <taxon>Monoraphidium</taxon>
    </lineage>
</organism>
<feature type="transmembrane region" description="Helical" evidence="1">
    <location>
        <begin position="755"/>
        <end position="773"/>
    </location>
</feature>
<feature type="transmembrane region" description="Helical" evidence="1">
    <location>
        <begin position="686"/>
        <end position="705"/>
    </location>
</feature>
<sequence length="827" mass="84521">MQGGVVACTALEGGGIALDIEPYNGGPNWRWTAALDVDGTAVTGNTAQLGGGLRLVSGNVTIADSVFDGNFADEGGGIHYTLTCTVSPQDPNGCTRFAYLKVAPRTRIQNNTAAALGGGVFIAAAHAPVDLRTLVAPVVANNTARVAGADVSIPPVSLLLAGPDGGPLTGVAVSVSRAALDQGLLPPFAAFCSDKAGGGVGGVGLVVKVAATPPGAQAVLLTGATAVTNATGWALFQHAKLRGPPGSYRLAVEAIELRGLAAPAMSAALRGCLEGEVATRPRLDACEPCQRNTYALEPGAEACQTCMAGATCYEVLACPNPSACQGNRFALYSCGPDGVCTGAGEPSAQCSRGYTGPLCGQCAPGYGAGAAPLHCAPCVAATGARALLILALAALTVTVAYVSAAAWRDNRSGRNAPLPSDYLKLLVGHLQHLAIIYSLPLPWPNTITLPLRVLSSATAGPGLSMAMECALGSRIGAGSGGGSGSINNGGLPAPLQRILVYLLLPAGVFGLALGLQLAWRGVRWQLTLWRCGHASAARPLHVGAWLCDAAPITAVTTVYVLYPTLLRIGLGMFACVAADTHGGASAGRYWVHFMGQRCWEGWHKPWALGVGVSLTAVLVGVLPAALVALLRRHRAAITAGRPALAARWGFLYHNYRPACVWWEAVAMLQTALLVGVAAIGHVTGPFIAALALSSALMAILIALVLVRPLRFAALQRLQVASHASALLVLQVSISFVDTPGGGGPAAPAVAAWQKVAGAVMMAVSAAVAAVMTIEAVRSAQLGELAARSLRSAASWLSGRTASVQSLLLHRVYTSKQQLPLEPLPTSR</sequence>
<accession>A0A0D2L2Y6</accession>
<proteinExistence type="predicted"/>
<dbReference type="Proteomes" id="UP000054498">
    <property type="component" value="Unassembled WGS sequence"/>
</dbReference>
<dbReference type="InterPro" id="IPR002049">
    <property type="entry name" value="LE_dom"/>
</dbReference>
<name>A0A0D2L2Y6_9CHLO</name>
<dbReference type="SUPFAM" id="SSF51126">
    <property type="entry name" value="Pectin lyase-like"/>
    <property type="match status" value="1"/>
</dbReference>
<dbReference type="PANTHER" id="PTHR11319:SF35">
    <property type="entry name" value="OUTER MEMBRANE PROTEIN PMPC-RELATED"/>
    <property type="match status" value="1"/>
</dbReference>
<protein>
    <submittedName>
        <fullName evidence="2">Uncharacterized protein</fullName>
    </submittedName>
</protein>
<feature type="transmembrane region" description="Helical" evidence="1">
    <location>
        <begin position="498"/>
        <end position="519"/>
    </location>
</feature>
<keyword evidence="3" id="KW-1185">Reference proteome</keyword>
<gene>
    <name evidence="2" type="ORF">MNEG_6354</name>
</gene>
<dbReference type="OrthoDB" id="538624at2759"/>
<keyword evidence="1" id="KW-1133">Transmembrane helix</keyword>
<dbReference type="PANTHER" id="PTHR11319">
    <property type="entry name" value="G PROTEIN-COUPLED RECEPTOR-RELATED"/>
    <property type="match status" value="1"/>
</dbReference>
<dbReference type="AlphaFoldDB" id="A0A0D2L2Y6"/>
<dbReference type="InterPro" id="IPR011050">
    <property type="entry name" value="Pectin_lyase_fold/virulence"/>
</dbReference>
<feature type="transmembrane region" description="Helical" evidence="1">
    <location>
        <begin position="717"/>
        <end position="735"/>
    </location>
</feature>
<dbReference type="KEGG" id="mng:MNEG_6354"/>
<keyword evidence="1" id="KW-0472">Membrane</keyword>
<keyword evidence="1" id="KW-0812">Transmembrane</keyword>
<feature type="transmembrane region" description="Helical" evidence="1">
    <location>
        <begin position="606"/>
        <end position="630"/>
    </location>
</feature>
<feature type="transmembrane region" description="Helical" evidence="1">
    <location>
        <begin position="660"/>
        <end position="680"/>
    </location>
</feature>
<evidence type="ECO:0000313" key="3">
    <source>
        <dbReference type="Proteomes" id="UP000054498"/>
    </source>
</evidence>
<reference evidence="2 3" key="1">
    <citation type="journal article" date="2013" name="BMC Genomics">
        <title>Reconstruction of the lipid metabolism for the microalga Monoraphidium neglectum from its genome sequence reveals characteristics suitable for biofuel production.</title>
        <authorList>
            <person name="Bogen C."/>
            <person name="Al-Dilaimi A."/>
            <person name="Albersmeier A."/>
            <person name="Wichmann J."/>
            <person name="Grundmann M."/>
            <person name="Rupp O."/>
            <person name="Lauersen K.J."/>
            <person name="Blifernez-Klassen O."/>
            <person name="Kalinowski J."/>
            <person name="Goesmann A."/>
            <person name="Mussgnug J.H."/>
            <person name="Kruse O."/>
        </authorList>
    </citation>
    <scope>NUCLEOTIDE SEQUENCE [LARGE SCALE GENOMIC DNA]</scope>
    <source>
        <strain evidence="2 3">SAG 48.87</strain>
    </source>
</reference>
<feature type="transmembrane region" description="Helical" evidence="1">
    <location>
        <begin position="386"/>
        <end position="404"/>
    </location>
</feature>
<dbReference type="GeneID" id="25739230"/>
<dbReference type="EMBL" id="KK101242">
    <property type="protein sequence ID" value="KIZ01609.1"/>
    <property type="molecule type" value="Genomic_DNA"/>
</dbReference>
<dbReference type="RefSeq" id="XP_013900628.1">
    <property type="nucleotide sequence ID" value="XM_014045174.1"/>
</dbReference>